<evidence type="ECO:0000313" key="1">
    <source>
        <dbReference type="EMBL" id="MDR9897245.1"/>
    </source>
</evidence>
<protein>
    <submittedName>
        <fullName evidence="1">Uncharacterized protein</fullName>
    </submittedName>
</protein>
<proteinExistence type="predicted"/>
<evidence type="ECO:0000313" key="2">
    <source>
        <dbReference type="Proteomes" id="UP000667802"/>
    </source>
</evidence>
<dbReference type="RefSeq" id="WP_208341068.1">
    <property type="nucleotide sequence ID" value="NZ_CAWQFN010000781.1"/>
</dbReference>
<dbReference type="AlphaFoldDB" id="A0AAP5M9H8"/>
<dbReference type="EMBL" id="JAALHA020000011">
    <property type="protein sequence ID" value="MDR9897245.1"/>
    <property type="molecule type" value="Genomic_DNA"/>
</dbReference>
<accession>A0AAP5M9H8</accession>
<dbReference type="Proteomes" id="UP000667802">
    <property type="component" value="Unassembled WGS sequence"/>
</dbReference>
<gene>
    <name evidence="1" type="ORF">G7B40_022145</name>
</gene>
<reference evidence="2" key="1">
    <citation type="journal article" date="2021" name="Science">
        <title>Hunting the eagle killer: A cyanobacterial neurotoxin causes vacuolar myelinopathy.</title>
        <authorList>
            <person name="Breinlinger S."/>
            <person name="Phillips T.J."/>
            <person name="Haram B.N."/>
            <person name="Mares J."/>
            <person name="Martinez Yerena J.A."/>
            <person name="Hrouzek P."/>
            <person name="Sobotka R."/>
            <person name="Henderson W.M."/>
            <person name="Schmieder P."/>
            <person name="Williams S.M."/>
            <person name="Lauderdale J.D."/>
            <person name="Wilde H.D."/>
            <person name="Gerrin W."/>
            <person name="Kust A."/>
            <person name="Washington J.W."/>
            <person name="Wagner C."/>
            <person name="Geier B."/>
            <person name="Liebeke M."/>
            <person name="Enke H."/>
            <person name="Niedermeyer T.H.J."/>
            <person name="Wilde S.B."/>
        </authorList>
    </citation>
    <scope>NUCLEOTIDE SEQUENCE [LARGE SCALE GENOMIC DNA]</scope>
    <source>
        <strain evidence="2">Thurmond2011</strain>
    </source>
</reference>
<sequence length="750" mass="84087">MENWQFLIQKQGDRSWHSLESPKVEIIEGMYRIVTRSGLPNINVEVRVIYSSTLEVPPKRRIQKRSRRTTEDGLMVVIPYTYLKAGIWELQCCGDLISDNLRKSWQYSICLVVLPNLSLAQKNTWGQPAPPLSSEGLNPVIECDDQVVIDDPVSPVWLKADTAEEILKSLVSLALPPSEPLLEEEISLEDSLPVIALPLLLTLEQETYITSWGETLTVNGRVEPEQINYVLDDRPNCERVYNGELKIQLSSPDTSEILAQERQPLPEEFLPFSIQVPIEIPSECKSKLILADITLYGSFVTAGEPRVLAHQSFTITANVAELLAITTATQTTEPDVVDNLEDEPASHQEAKPSAPIKLELFNLVKTVKKTEPNLLATSPKKSLPPQLVGRQIDKTPASPQLPQLPKQNIYKINVPAILPANRRTSISTTFPYLRRVQVEPDHHQEAFGLQYTNTIEADYEDIPYQKDSFGEEFVPSHNESVAVGNTYLSPLIKKWVHTQGHSSPQPLEDNEDKVISSEHLFEEQVQEVSENEALSEKEWEEPIPADIITSLTDLIDELSFSLIDQSSMTSPTTVIAEVPTPKYVSKPSPALAQEIVVYDTYIEAETDILKKQTSKQEQKSVSDLPPITEPLAIPQLHIPEGELIAGKSIRVIVQIPGNRSQVAVKLWVEDCQTRWLLDAPRLLKNLLPNYEGKLEVITHINVPFGCLEIRVEAIAVDMVTKQESHKASIHRTVIPPDLLKSPVDELFLSI</sequence>
<comment type="caution">
    <text evidence="1">The sequence shown here is derived from an EMBL/GenBank/DDBJ whole genome shotgun (WGS) entry which is preliminary data.</text>
</comment>
<keyword evidence="2" id="KW-1185">Reference proteome</keyword>
<name>A0AAP5M9H8_9CYAN</name>
<organism evidence="1 2">
    <name type="scientific">Aetokthonos hydrillicola Thurmond2011</name>
    <dbReference type="NCBI Taxonomy" id="2712845"/>
    <lineage>
        <taxon>Bacteria</taxon>
        <taxon>Bacillati</taxon>
        <taxon>Cyanobacteriota</taxon>
        <taxon>Cyanophyceae</taxon>
        <taxon>Nostocales</taxon>
        <taxon>Hapalosiphonaceae</taxon>
        <taxon>Aetokthonos</taxon>
    </lineage>
</organism>